<dbReference type="SMART" id="SM00829">
    <property type="entry name" value="PKS_ER"/>
    <property type="match status" value="1"/>
</dbReference>
<evidence type="ECO:0000313" key="2">
    <source>
        <dbReference type="EMBL" id="ADB52987.1"/>
    </source>
</evidence>
<evidence type="ECO:0000259" key="1">
    <source>
        <dbReference type="SMART" id="SM00829"/>
    </source>
</evidence>
<accession>D3F8Z2</accession>
<dbReference type="PANTHER" id="PTHR43677">
    <property type="entry name" value="SHORT-CHAIN DEHYDROGENASE/REDUCTASE"/>
    <property type="match status" value="1"/>
</dbReference>
<dbReference type="InterPro" id="IPR013149">
    <property type="entry name" value="ADH-like_C"/>
</dbReference>
<dbReference type="Gene3D" id="3.90.180.10">
    <property type="entry name" value="Medium-chain alcohol dehydrogenases, catalytic domain"/>
    <property type="match status" value="1"/>
</dbReference>
<dbReference type="OrthoDB" id="4190732at2"/>
<dbReference type="HOGENOM" id="CLU_026673_3_1_11"/>
<reference evidence="2 3" key="1">
    <citation type="journal article" date="2010" name="Stand. Genomic Sci.">
        <title>Complete genome sequence of Conexibacter woesei type strain (ID131577).</title>
        <authorList>
            <person name="Pukall R."/>
            <person name="Lapidus A."/>
            <person name="Glavina Del Rio T."/>
            <person name="Copeland A."/>
            <person name="Tice H."/>
            <person name="Cheng J.-F."/>
            <person name="Lucas S."/>
            <person name="Chen F."/>
            <person name="Nolan M."/>
            <person name="Bruce D."/>
            <person name="Goodwin L."/>
            <person name="Pitluck S."/>
            <person name="Mavromatis K."/>
            <person name="Ivanova N."/>
            <person name="Ovchinnikova G."/>
            <person name="Pati A."/>
            <person name="Chen A."/>
            <person name="Palaniappan K."/>
            <person name="Land M."/>
            <person name="Hauser L."/>
            <person name="Chang Y.-J."/>
            <person name="Jeffries C.D."/>
            <person name="Chain P."/>
            <person name="Meincke L."/>
            <person name="Sims D."/>
            <person name="Brettin T."/>
            <person name="Detter J.C."/>
            <person name="Rohde M."/>
            <person name="Goeker M."/>
            <person name="Bristow J."/>
            <person name="Eisen J.A."/>
            <person name="Markowitz V."/>
            <person name="Kyrpides N.C."/>
            <person name="Klenk H.-P."/>
            <person name="Hugenholtz P."/>
        </authorList>
    </citation>
    <scope>NUCLEOTIDE SEQUENCE [LARGE SCALE GENOMIC DNA]</scope>
    <source>
        <strain evidence="3">DSM 14684 / CIP 108061 / JCM 11494 / NBRC 100937 / ID131577</strain>
    </source>
</reference>
<protein>
    <submittedName>
        <fullName evidence="2">Alcohol dehydrogenase zinc-binding domain protein</fullName>
    </submittedName>
</protein>
<sequence>MRALQITELTGPRSALAFAELPDPEPPHMLTPDGGVVVEVHAAGVSFPELLQSRGQYQLKPPLPFVPGSEVAGIVRSAPDGAAVRAGDRVAAFCALGGFAEVAVAPEFLTFALPGALSFAQGAGLILNYHTAYFALKLRGRLAPGETVLIHGGAGGVGTAAIQVANGLGARTIAVVSSDEKEHVARTAGADEVVRSDGAWKDAAKELTDGAGVDVVLDPVGGDRFTDSLRALREDGRLVVVGFTAGSIPEVRVNRLLLGNTSVVGAGWGAYAMGKPAACREIGAALDVMIRDGVVSPIVGALLPLERAAEALELLDGRRAVGKVVLAVREA</sequence>
<dbReference type="InterPro" id="IPR011032">
    <property type="entry name" value="GroES-like_sf"/>
</dbReference>
<organism evidence="2 3">
    <name type="scientific">Conexibacter woesei (strain DSM 14684 / CCUG 47730 / CIP 108061 / JCM 11494 / NBRC 100937 / ID131577)</name>
    <dbReference type="NCBI Taxonomy" id="469383"/>
    <lineage>
        <taxon>Bacteria</taxon>
        <taxon>Bacillati</taxon>
        <taxon>Actinomycetota</taxon>
        <taxon>Thermoleophilia</taxon>
        <taxon>Solirubrobacterales</taxon>
        <taxon>Conexibacteraceae</taxon>
        <taxon>Conexibacter</taxon>
    </lineage>
</organism>
<dbReference type="InterPro" id="IPR020843">
    <property type="entry name" value="ER"/>
</dbReference>
<feature type="domain" description="Enoyl reductase (ER)" evidence="1">
    <location>
        <begin position="11"/>
        <end position="326"/>
    </location>
</feature>
<dbReference type="SUPFAM" id="SSF50129">
    <property type="entry name" value="GroES-like"/>
    <property type="match status" value="1"/>
</dbReference>
<dbReference type="GO" id="GO:0016491">
    <property type="term" value="F:oxidoreductase activity"/>
    <property type="evidence" value="ECO:0007669"/>
    <property type="project" value="InterPro"/>
</dbReference>
<dbReference type="Proteomes" id="UP000008229">
    <property type="component" value="Chromosome"/>
</dbReference>
<keyword evidence="3" id="KW-1185">Reference proteome</keyword>
<gene>
    <name evidence="2" type="ordered locus">Cwoe_4574</name>
</gene>
<dbReference type="STRING" id="469383.Cwoe_4574"/>
<dbReference type="InterPro" id="IPR013154">
    <property type="entry name" value="ADH-like_N"/>
</dbReference>
<dbReference type="InterPro" id="IPR051397">
    <property type="entry name" value="Zn-ADH-like_protein"/>
</dbReference>
<dbReference type="PANTHER" id="PTHR43677:SF4">
    <property type="entry name" value="QUINONE OXIDOREDUCTASE-LIKE PROTEIN 2"/>
    <property type="match status" value="1"/>
</dbReference>
<dbReference type="SUPFAM" id="SSF51735">
    <property type="entry name" value="NAD(P)-binding Rossmann-fold domains"/>
    <property type="match status" value="1"/>
</dbReference>
<dbReference type="RefSeq" id="WP_012936038.1">
    <property type="nucleotide sequence ID" value="NC_013739.1"/>
</dbReference>
<dbReference type="InterPro" id="IPR036291">
    <property type="entry name" value="NAD(P)-bd_dom_sf"/>
</dbReference>
<reference evidence="3" key="2">
    <citation type="submission" date="2010-01" db="EMBL/GenBank/DDBJ databases">
        <title>The complete genome of Conexibacter woesei DSM 14684.</title>
        <authorList>
            <consortium name="US DOE Joint Genome Institute (JGI-PGF)"/>
            <person name="Lucas S."/>
            <person name="Copeland A."/>
            <person name="Lapidus A."/>
            <person name="Glavina del Rio T."/>
            <person name="Dalin E."/>
            <person name="Tice H."/>
            <person name="Bruce D."/>
            <person name="Goodwin L."/>
            <person name="Pitluck S."/>
            <person name="Kyrpides N."/>
            <person name="Mavromatis K."/>
            <person name="Ivanova N."/>
            <person name="Mikhailova N."/>
            <person name="Chertkov O."/>
            <person name="Brettin T."/>
            <person name="Detter J.C."/>
            <person name="Han C."/>
            <person name="Larimer F."/>
            <person name="Land M."/>
            <person name="Hauser L."/>
            <person name="Markowitz V."/>
            <person name="Cheng J.-F."/>
            <person name="Hugenholtz P."/>
            <person name="Woyke T."/>
            <person name="Wu D."/>
            <person name="Pukall R."/>
            <person name="Steenblock K."/>
            <person name="Schneider S."/>
            <person name="Klenk H.-P."/>
            <person name="Eisen J.A."/>
        </authorList>
    </citation>
    <scope>NUCLEOTIDE SEQUENCE [LARGE SCALE GENOMIC DNA]</scope>
    <source>
        <strain evidence="3">DSM 14684 / CIP 108061 / JCM 11494 / NBRC 100937 / ID131577</strain>
    </source>
</reference>
<dbReference type="AlphaFoldDB" id="D3F8Z2"/>
<dbReference type="Pfam" id="PF08240">
    <property type="entry name" value="ADH_N"/>
    <property type="match status" value="1"/>
</dbReference>
<dbReference type="EMBL" id="CP001854">
    <property type="protein sequence ID" value="ADB52987.1"/>
    <property type="molecule type" value="Genomic_DNA"/>
</dbReference>
<dbReference type="KEGG" id="cwo:Cwoe_4574"/>
<name>D3F8Z2_CONWI</name>
<evidence type="ECO:0000313" key="3">
    <source>
        <dbReference type="Proteomes" id="UP000008229"/>
    </source>
</evidence>
<dbReference type="Pfam" id="PF00107">
    <property type="entry name" value="ADH_zinc_N"/>
    <property type="match status" value="1"/>
</dbReference>
<dbReference type="Gene3D" id="3.40.50.720">
    <property type="entry name" value="NAD(P)-binding Rossmann-like Domain"/>
    <property type="match status" value="1"/>
</dbReference>
<dbReference type="eggNOG" id="COG0604">
    <property type="taxonomic scope" value="Bacteria"/>
</dbReference>
<dbReference type="CDD" id="cd08241">
    <property type="entry name" value="QOR1"/>
    <property type="match status" value="1"/>
</dbReference>
<proteinExistence type="predicted"/>